<reference evidence="14" key="1">
    <citation type="submission" date="2022-01" db="EMBL/GenBank/DDBJ databases">
        <title>PSI-footprinting approach for the identification of protein synthesis inhibitor producers.</title>
        <authorList>
            <person name="Handel F."/>
            <person name="Kulik A."/>
            <person name="Wex K.W."/>
            <person name="Berscheid A."/>
            <person name="Saur J.S."/>
            <person name="Winkler A."/>
            <person name="Wibberg D."/>
            <person name="Kalinowski J."/>
            <person name="Broetz-Oesterhelt H."/>
            <person name="Mast Y."/>
        </authorList>
    </citation>
    <scope>NUCLEOTIDE SEQUENCE</scope>
    <source>
        <strain evidence="14">KNN 49.3e</strain>
    </source>
</reference>
<dbReference type="EMBL" id="CP091196">
    <property type="protein sequence ID" value="UQS24697.1"/>
    <property type="molecule type" value="Genomic_DNA"/>
</dbReference>
<evidence type="ECO:0000259" key="13">
    <source>
        <dbReference type="PROSITE" id="PS50109"/>
    </source>
</evidence>
<keyword evidence="15" id="KW-1185">Reference proteome</keyword>
<dbReference type="PROSITE" id="PS50109">
    <property type="entry name" value="HIS_KIN"/>
    <property type="match status" value="1"/>
</dbReference>
<name>A0ABY4NX89_9PSEU</name>
<dbReference type="SUPFAM" id="SSF55874">
    <property type="entry name" value="ATPase domain of HSP90 chaperone/DNA topoisomerase II/histidine kinase"/>
    <property type="match status" value="1"/>
</dbReference>
<comment type="subcellular location">
    <subcellularLocation>
        <location evidence="2">Cell membrane</location>
    </subcellularLocation>
</comment>
<evidence type="ECO:0000256" key="9">
    <source>
        <dbReference type="ARBA" id="ARBA00023012"/>
    </source>
</evidence>
<accession>A0ABY4NX89</accession>
<dbReference type="SMART" id="SM00387">
    <property type="entry name" value="HATPase_c"/>
    <property type="match status" value="1"/>
</dbReference>
<dbReference type="InterPro" id="IPR036097">
    <property type="entry name" value="HisK_dim/P_sf"/>
</dbReference>
<feature type="transmembrane region" description="Helical" evidence="12">
    <location>
        <begin position="177"/>
        <end position="198"/>
    </location>
</feature>
<evidence type="ECO:0000256" key="11">
    <source>
        <dbReference type="SAM" id="MobiDB-lite"/>
    </source>
</evidence>
<feature type="region of interest" description="Disordered" evidence="11">
    <location>
        <begin position="424"/>
        <end position="459"/>
    </location>
</feature>
<evidence type="ECO:0000256" key="4">
    <source>
        <dbReference type="ARBA" id="ARBA00022553"/>
    </source>
</evidence>
<evidence type="ECO:0000256" key="10">
    <source>
        <dbReference type="ARBA" id="ARBA00023136"/>
    </source>
</evidence>
<protein>
    <recommendedName>
        <fullName evidence="3">histidine kinase</fullName>
        <ecNumber evidence="3">2.7.13.3</ecNumber>
    </recommendedName>
</protein>
<feature type="transmembrane region" description="Helical" evidence="12">
    <location>
        <begin position="20"/>
        <end position="40"/>
    </location>
</feature>
<dbReference type="InterPro" id="IPR003661">
    <property type="entry name" value="HisK_dim/P_dom"/>
</dbReference>
<dbReference type="InterPro" id="IPR050428">
    <property type="entry name" value="TCS_sensor_his_kinase"/>
</dbReference>
<evidence type="ECO:0000256" key="8">
    <source>
        <dbReference type="ARBA" id="ARBA00022989"/>
    </source>
</evidence>
<organism evidence="14 15">
    <name type="scientific">Amycolatopsis thermalba</name>
    <dbReference type="NCBI Taxonomy" id="944492"/>
    <lineage>
        <taxon>Bacteria</taxon>
        <taxon>Bacillati</taxon>
        <taxon>Actinomycetota</taxon>
        <taxon>Actinomycetes</taxon>
        <taxon>Pseudonocardiales</taxon>
        <taxon>Pseudonocardiaceae</taxon>
        <taxon>Amycolatopsis</taxon>
    </lineage>
</organism>
<evidence type="ECO:0000256" key="1">
    <source>
        <dbReference type="ARBA" id="ARBA00000085"/>
    </source>
</evidence>
<dbReference type="GO" id="GO:0016301">
    <property type="term" value="F:kinase activity"/>
    <property type="evidence" value="ECO:0007669"/>
    <property type="project" value="UniProtKB-KW"/>
</dbReference>
<keyword evidence="5" id="KW-0808">Transferase</keyword>
<dbReference type="Gene3D" id="3.30.565.10">
    <property type="entry name" value="Histidine kinase-like ATPase, C-terminal domain"/>
    <property type="match status" value="1"/>
</dbReference>
<dbReference type="InterPro" id="IPR003594">
    <property type="entry name" value="HATPase_dom"/>
</dbReference>
<dbReference type="RefSeq" id="WP_249465754.1">
    <property type="nucleotide sequence ID" value="NZ_CP091196.1"/>
</dbReference>
<dbReference type="CDD" id="cd00082">
    <property type="entry name" value="HisKA"/>
    <property type="match status" value="1"/>
</dbReference>
<dbReference type="InterPro" id="IPR004358">
    <property type="entry name" value="Sig_transdc_His_kin-like_C"/>
</dbReference>
<keyword evidence="10 12" id="KW-0472">Membrane</keyword>
<dbReference type="InterPro" id="IPR005467">
    <property type="entry name" value="His_kinase_dom"/>
</dbReference>
<dbReference type="Gene3D" id="1.10.287.130">
    <property type="match status" value="1"/>
</dbReference>
<evidence type="ECO:0000313" key="14">
    <source>
        <dbReference type="EMBL" id="UQS24697.1"/>
    </source>
</evidence>
<evidence type="ECO:0000256" key="2">
    <source>
        <dbReference type="ARBA" id="ARBA00004236"/>
    </source>
</evidence>
<dbReference type="PANTHER" id="PTHR45436">
    <property type="entry name" value="SENSOR HISTIDINE KINASE YKOH"/>
    <property type="match status" value="1"/>
</dbReference>
<dbReference type="SUPFAM" id="SSF47384">
    <property type="entry name" value="Homodimeric domain of signal transducing histidine kinase"/>
    <property type="match status" value="1"/>
</dbReference>
<gene>
    <name evidence="14" type="ORF">L1857_18665</name>
</gene>
<feature type="compositionally biased region" description="Gly residues" evidence="11">
    <location>
        <begin position="426"/>
        <end position="447"/>
    </location>
</feature>
<evidence type="ECO:0000256" key="6">
    <source>
        <dbReference type="ARBA" id="ARBA00022692"/>
    </source>
</evidence>
<dbReference type="InterPro" id="IPR036890">
    <property type="entry name" value="HATPase_C_sf"/>
</dbReference>
<evidence type="ECO:0000256" key="5">
    <source>
        <dbReference type="ARBA" id="ARBA00022679"/>
    </source>
</evidence>
<evidence type="ECO:0000256" key="3">
    <source>
        <dbReference type="ARBA" id="ARBA00012438"/>
    </source>
</evidence>
<sequence length="459" mass="48269">MSGPRPGSAAERLRRLRWVLTGLFTALNAVGLLVFAVLVVQADKDRGEQALDGELRRVTSTMSRVLQYDDALVTAFLAEDELSTKCPQFAVLPSGVERFDPFFSQRVCVPVDNAVLGGLAQRAAQSGTLLKGNVRATDGRLVRIGAEPFRNPRGQYVGAVVAVMDAEPEQSRHEQMVLMVIGGCVLLLAAVGVAGHLLSGRAIRPATAALEQQEVLLAETAHDLRTPVAALRALAETATRHPDQGAELLPRTVRLAGRMGSIIDGLLVRARLAAGVERLAIQPVWLDQLVTGVVAETPAEDAQITVTAAPTRVDADPALVQRAISNLLDNAIRYGRQPGAQAQVHITVAGGRVTVADHGPGIDPAVAADNFDRFSSGGGSSGLGLSIVRWVAQAHGGVLRVYNAEEGGAIFELVLPLSDAAHPGFGRPGSGQPGFGQPGFGQPGFGQPGVPSWFSEHRG</sequence>
<keyword evidence="4" id="KW-0597">Phosphoprotein</keyword>
<evidence type="ECO:0000313" key="15">
    <source>
        <dbReference type="Proteomes" id="UP000830158"/>
    </source>
</evidence>
<dbReference type="PANTHER" id="PTHR45436:SF5">
    <property type="entry name" value="SENSOR HISTIDINE KINASE TRCS"/>
    <property type="match status" value="1"/>
</dbReference>
<keyword evidence="7 14" id="KW-0418">Kinase</keyword>
<evidence type="ECO:0000256" key="12">
    <source>
        <dbReference type="SAM" id="Phobius"/>
    </source>
</evidence>
<dbReference type="Proteomes" id="UP000830158">
    <property type="component" value="Chromosome"/>
</dbReference>
<dbReference type="EC" id="2.7.13.3" evidence="3"/>
<dbReference type="PRINTS" id="PR00344">
    <property type="entry name" value="BCTRLSENSOR"/>
</dbReference>
<evidence type="ECO:0000256" key="7">
    <source>
        <dbReference type="ARBA" id="ARBA00022777"/>
    </source>
</evidence>
<proteinExistence type="predicted"/>
<keyword evidence="8 12" id="KW-1133">Transmembrane helix</keyword>
<comment type="catalytic activity">
    <reaction evidence="1">
        <text>ATP + protein L-histidine = ADP + protein N-phospho-L-histidine.</text>
        <dbReference type="EC" id="2.7.13.3"/>
    </reaction>
</comment>
<keyword evidence="9" id="KW-0902">Two-component regulatory system</keyword>
<dbReference type="Pfam" id="PF00512">
    <property type="entry name" value="HisKA"/>
    <property type="match status" value="1"/>
</dbReference>
<dbReference type="SMART" id="SM00388">
    <property type="entry name" value="HisKA"/>
    <property type="match status" value="1"/>
</dbReference>
<dbReference type="Pfam" id="PF02518">
    <property type="entry name" value="HATPase_c"/>
    <property type="match status" value="1"/>
</dbReference>
<dbReference type="CDD" id="cd00075">
    <property type="entry name" value="HATPase"/>
    <property type="match status" value="1"/>
</dbReference>
<feature type="domain" description="Histidine kinase" evidence="13">
    <location>
        <begin position="219"/>
        <end position="419"/>
    </location>
</feature>
<keyword evidence="6 12" id="KW-0812">Transmembrane</keyword>